<evidence type="ECO:0000313" key="2">
    <source>
        <dbReference type="EMBL" id="ASU33347.1"/>
    </source>
</evidence>
<feature type="signal peptide" evidence="1">
    <location>
        <begin position="1"/>
        <end position="24"/>
    </location>
</feature>
<sequence length="155" mass="17658">MCGIKKKILLAAIFFAVGTSYCFKSAMTGPDWQLWTNKCLMQSYDSSADPKLKKFEFSVTTDAFIRLRKTYAKGKEEYYSFNLHQLNDLDYVGNTAVGTLQLRTIADDIIVQTRNDRKGDVDSMTTVLNIPVKNMEPERLDSLKEALNYFKSKGL</sequence>
<evidence type="ECO:0000313" key="3">
    <source>
        <dbReference type="Proteomes" id="UP000215002"/>
    </source>
</evidence>
<reference evidence="2 3" key="1">
    <citation type="submission" date="2017-08" db="EMBL/GenBank/DDBJ databases">
        <title>Complete genome sequence of Mucilaginibacter sp. strain BJC16-A31.</title>
        <authorList>
            <consortium name="Henan University of Science and Technology"/>
            <person name="You X."/>
        </authorList>
    </citation>
    <scope>NUCLEOTIDE SEQUENCE [LARGE SCALE GENOMIC DNA]</scope>
    <source>
        <strain evidence="2 3">BJC16-A31</strain>
    </source>
</reference>
<accession>A0A223NU07</accession>
<dbReference type="Proteomes" id="UP000215002">
    <property type="component" value="Chromosome"/>
</dbReference>
<name>A0A223NU07_9SPHI</name>
<keyword evidence="1" id="KW-0732">Signal</keyword>
<dbReference type="EMBL" id="CP022743">
    <property type="protein sequence ID" value="ASU33347.1"/>
    <property type="molecule type" value="Genomic_DNA"/>
</dbReference>
<dbReference type="AlphaFoldDB" id="A0A223NU07"/>
<keyword evidence="3" id="KW-1185">Reference proteome</keyword>
<evidence type="ECO:0000256" key="1">
    <source>
        <dbReference type="SAM" id="SignalP"/>
    </source>
</evidence>
<protein>
    <submittedName>
        <fullName evidence="2">Uncharacterized protein</fullName>
    </submittedName>
</protein>
<feature type="chain" id="PRO_5012849903" evidence="1">
    <location>
        <begin position="25"/>
        <end position="155"/>
    </location>
</feature>
<dbReference type="KEGG" id="muc:MuYL_1449"/>
<gene>
    <name evidence="2" type="ORF">MuYL_1449</name>
</gene>
<organism evidence="2 3">
    <name type="scientific">Mucilaginibacter xinganensis</name>
    <dbReference type="NCBI Taxonomy" id="1234841"/>
    <lineage>
        <taxon>Bacteria</taxon>
        <taxon>Pseudomonadati</taxon>
        <taxon>Bacteroidota</taxon>
        <taxon>Sphingobacteriia</taxon>
        <taxon>Sphingobacteriales</taxon>
        <taxon>Sphingobacteriaceae</taxon>
        <taxon>Mucilaginibacter</taxon>
    </lineage>
</organism>
<proteinExistence type="predicted"/>